<dbReference type="InterPro" id="IPR014044">
    <property type="entry name" value="CAP_dom"/>
</dbReference>
<dbReference type="WBParaSite" id="MCU_001598-RB">
    <property type="protein sequence ID" value="MCU_001598-RB"/>
    <property type="gene ID" value="MCU_001598"/>
</dbReference>
<feature type="transmembrane region" description="Helical" evidence="1">
    <location>
        <begin position="12"/>
        <end position="30"/>
    </location>
</feature>
<dbReference type="AlphaFoldDB" id="A0A5K3EMB3"/>
<name>A0A5K3EMB3_MESCO</name>
<dbReference type="Gene3D" id="3.40.33.10">
    <property type="entry name" value="CAP"/>
    <property type="match status" value="1"/>
</dbReference>
<feature type="domain" description="SCP" evidence="2">
    <location>
        <begin position="36"/>
        <end position="168"/>
    </location>
</feature>
<evidence type="ECO:0000313" key="3">
    <source>
        <dbReference type="WBParaSite" id="MCU_001598-RB"/>
    </source>
</evidence>
<keyword evidence="1" id="KW-1133">Transmembrane helix</keyword>
<accession>A0A5K3EMB3</accession>
<protein>
    <submittedName>
        <fullName evidence="3">SCP domain-containing protein</fullName>
    </submittedName>
</protein>
<reference evidence="3" key="1">
    <citation type="submission" date="2019-11" db="UniProtKB">
        <authorList>
            <consortium name="WormBaseParasite"/>
        </authorList>
    </citation>
    <scope>IDENTIFICATION</scope>
</reference>
<dbReference type="Pfam" id="PF00188">
    <property type="entry name" value="CAP"/>
    <property type="match status" value="1"/>
</dbReference>
<dbReference type="InterPro" id="IPR035940">
    <property type="entry name" value="CAP_sf"/>
</dbReference>
<proteinExistence type="predicted"/>
<dbReference type="PANTHER" id="PTHR10334">
    <property type="entry name" value="CYSTEINE-RICH SECRETORY PROTEIN-RELATED"/>
    <property type="match status" value="1"/>
</dbReference>
<dbReference type="SUPFAM" id="SSF55797">
    <property type="entry name" value="PR-1-like"/>
    <property type="match status" value="1"/>
</dbReference>
<keyword evidence="1" id="KW-0812">Transmembrane</keyword>
<evidence type="ECO:0000256" key="1">
    <source>
        <dbReference type="SAM" id="Phobius"/>
    </source>
</evidence>
<organism evidence="3">
    <name type="scientific">Mesocestoides corti</name>
    <name type="common">Flatworm</name>
    <dbReference type="NCBI Taxonomy" id="53468"/>
    <lineage>
        <taxon>Eukaryota</taxon>
        <taxon>Metazoa</taxon>
        <taxon>Spiralia</taxon>
        <taxon>Lophotrochozoa</taxon>
        <taxon>Platyhelminthes</taxon>
        <taxon>Cestoda</taxon>
        <taxon>Eucestoda</taxon>
        <taxon>Cyclophyllidea</taxon>
        <taxon>Mesocestoididae</taxon>
        <taxon>Mesocestoides</taxon>
    </lineage>
</organism>
<dbReference type="InterPro" id="IPR001283">
    <property type="entry name" value="CRISP-related"/>
</dbReference>
<sequence length="248" mass="28167">KSRCSRTCSCSIEFLLLFDTCFLFQFLVIAEVPTEEERIAILEYHTKLRESVEPSASNMQLMTYSTEMEKLAEVFTSNNLNVSSLPQDENIGYLDDNASLEKPKYADLLANVNGNKYNYYRDECEDTCWNYKQMVWAASTQVGCAINAYRGVENKNVLHYTIACVYKSSDIELRGRPYNRGQSCSECPENFVCHRKQCADVRLPAITLLSTVTELNDTTMPIKTTSMSTVLSTLAVLQFTVLLLNSLR</sequence>
<evidence type="ECO:0000259" key="2">
    <source>
        <dbReference type="SMART" id="SM00198"/>
    </source>
</evidence>
<dbReference type="SMART" id="SM00198">
    <property type="entry name" value="SCP"/>
    <property type="match status" value="1"/>
</dbReference>
<keyword evidence="1" id="KW-0472">Membrane</keyword>